<dbReference type="InterPro" id="IPR004000">
    <property type="entry name" value="Actin"/>
</dbReference>
<reference evidence="1" key="3">
    <citation type="submission" date="2025-09" db="UniProtKB">
        <authorList>
            <consortium name="Ensembl"/>
        </authorList>
    </citation>
    <scope>IDENTIFICATION</scope>
</reference>
<name>A0AAZ3QWC9_ONCTS</name>
<dbReference type="AlphaFoldDB" id="A0AAZ3QWC9"/>
<protein>
    <submittedName>
        <fullName evidence="1">Uncharacterized protein</fullName>
    </submittedName>
</protein>
<dbReference type="Ensembl" id="ENSOTST00005132993.1">
    <property type="protein sequence ID" value="ENSOTSP00005132973.1"/>
    <property type="gene ID" value="ENSOTSG00005068981.1"/>
</dbReference>
<dbReference type="SUPFAM" id="SSF53067">
    <property type="entry name" value="Actin-like ATPase domain"/>
    <property type="match status" value="1"/>
</dbReference>
<accession>A0AAZ3QWC9</accession>
<organism evidence="1 2">
    <name type="scientific">Oncorhynchus tshawytscha</name>
    <name type="common">Chinook salmon</name>
    <name type="synonym">Salmo tshawytscha</name>
    <dbReference type="NCBI Taxonomy" id="74940"/>
    <lineage>
        <taxon>Eukaryota</taxon>
        <taxon>Metazoa</taxon>
        <taxon>Chordata</taxon>
        <taxon>Craniata</taxon>
        <taxon>Vertebrata</taxon>
        <taxon>Euteleostomi</taxon>
        <taxon>Actinopterygii</taxon>
        <taxon>Neopterygii</taxon>
        <taxon>Teleostei</taxon>
        <taxon>Protacanthopterygii</taxon>
        <taxon>Salmoniformes</taxon>
        <taxon>Salmonidae</taxon>
        <taxon>Salmoninae</taxon>
        <taxon>Oncorhynchus</taxon>
    </lineage>
</organism>
<reference evidence="2" key="1">
    <citation type="journal article" date="2018" name="PLoS ONE">
        <title>Chinook salmon (Oncorhynchus tshawytscha) genome and transcriptome.</title>
        <authorList>
            <person name="Christensen K.A."/>
            <person name="Leong J.S."/>
            <person name="Sakhrani D."/>
            <person name="Biagi C.A."/>
            <person name="Minkley D.R."/>
            <person name="Withler R.E."/>
            <person name="Rondeau E.B."/>
            <person name="Koop B.F."/>
            <person name="Devlin R.H."/>
        </authorList>
    </citation>
    <scope>NUCLEOTIDE SEQUENCE [LARGE SCALE GENOMIC DNA]</scope>
</reference>
<dbReference type="Pfam" id="PF00022">
    <property type="entry name" value="Actin"/>
    <property type="match status" value="1"/>
</dbReference>
<dbReference type="Proteomes" id="UP000694402">
    <property type="component" value="Unassembled WGS sequence"/>
</dbReference>
<dbReference type="Gene3D" id="3.90.640.10">
    <property type="entry name" value="Actin, Chain A, domain 4"/>
    <property type="match status" value="1"/>
</dbReference>
<proteinExistence type="predicted"/>
<dbReference type="InterPro" id="IPR043129">
    <property type="entry name" value="ATPase_NBD"/>
</dbReference>
<dbReference type="Gene3D" id="3.30.420.40">
    <property type="match status" value="1"/>
</dbReference>
<keyword evidence="2" id="KW-1185">Reference proteome</keyword>
<dbReference type="GeneTree" id="ENSGT01120000278214"/>
<sequence length="87" mass="9957">MLFIVQRNTDFEMKRQSCYISDDFQVEPRSECFRSPEILFCPSDAGMLQPGVHILVMKSLQKCVQEWQEALMANVALCGGSMMFRGT</sequence>
<reference evidence="1" key="2">
    <citation type="submission" date="2025-08" db="UniProtKB">
        <authorList>
            <consortium name="Ensembl"/>
        </authorList>
    </citation>
    <scope>IDENTIFICATION</scope>
</reference>
<evidence type="ECO:0000313" key="1">
    <source>
        <dbReference type="Ensembl" id="ENSOTSP00005132973.1"/>
    </source>
</evidence>
<evidence type="ECO:0000313" key="2">
    <source>
        <dbReference type="Proteomes" id="UP000694402"/>
    </source>
</evidence>
<dbReference type="PANTHER" id="PTHR11937">
    <property type="entry name" value="ACTIN"/>
    <property type="match status" value="1"/>
</dbReference>